<accession>A0A0N0NR56</accession>
<dbReference type="VEuPathDB" id="FungiDB:AB675_8370"/>
<gene>
    <name evidence="1" type="ORF">AB675_8370</name>
</gene>
<comment type="caution">
    <text evidence="1">The sequence shown here is derived from an EMBL/GenBank/DDBJ whole genome shotgun (WGS) entry which is preliminary data.</text>
</comment>
<evidence type="ECO:0000313" key="2">
    <source>
        <dbReference type="Proteomes" id="UP000038010"/>
    </source>
</evidence>
<dbReference type="EMBL" id="LFJN01000003">
    <property type="protein sequence ID" value="KPI44698.1"/>
    <property type="molecule type" value="Genomic_DNA"/>
</dbReference>
<protein>
    <submittedName>
        <fullName evidence="1">Uncharacterized protein</fullName>
    </submittedName>
</protein>
<dbReference type="RefSeq" id="XP_018004661.1">
    <property type="nucleotide sequence ID" value="XM_018148811.1"/>
</dbReference>
<reference evidence="1 2" key="1">
    <citation type="submission" date="2015-06" db="EMBL/GenBank/DDBJ databases">
        <title>Draft genome of the ant-associated black yeast Phialophora attae CBS 131958.</title>
        <authorList>
            <person name="Moreno L.F."/>
            <person name="Stielow B.J."/>
            <person name="de Hoog S."/>
            <person name="Vicente V.A."/>
            <person name="Weiss V.A."/>
            <person name="de Vries M."/>
            <person name="Cruz L.M."/>
            <person name="Souza E.M."/>
        </authorList>
    </citation>
    <scope>NUCLEOTIDE SEQUENCE [LARGE SCALE GENOMIC DNA]</scope>
    <source>
        <strain evidence="1 2">CBS 131958</strain>
    </source>
</reference>
<name>A0A0N0NR56_9EURO</name>
<evidence type="ECO:0000313" key="1">
    <source>
        <dbReference type="EMBL" id="KPI44698.1"/>
    </source>
</evidence>
<organism evidence="1 2">
    <name type="scientific">Cyphellophora attinorum</name>
    <dbReference type="NCBI Taxonomy" id="1664694"/>
    <lineage>
        <taxon>Eukaryota</taxon>
        <taxon>Fungi</taxon>
        <taxon>Dikarya</taxon>
        <taxon>Ascomycota</taxon>
        <taxon>Pezizomycotina</taxon>
        <taxon>Eurotiomycetes</taxon>
        <taxon>Chaetothyriomycetidae</taxon>
        <taxon>Chaetothyriales</taxon>
        <taxon>Cyphellophoraceae</taxon>
        <taxon>Cyphellophora</taxon>
    </lineage>
</organism>
<sequence length="241" mass="26215">MNPNFWNYSSGDNGGRAQVYGWTGPPPANPANRTPIVTGWRPGIAPPPYSTQAAGYTLYPGTNQAQWMSAHHAQASIQSAPAPTSANAGPRGVFPHGHMNYDSYFRTDGLPVIGQHDGNPVHFVEYPANPNYAYGAQYYDGRHIQFNGTYLGISEIQLSTVLSSISIRTLTAWCPMVVQTRDLDSSRSQHTGIGNLEGLGDRRPLWVERGDAANCCYCTAAQHTTSRILLQSDHIGVPTNL</sequence>
<proteinExistence type="predicted"/>
<keyword evidence="2" id="KW-1185">Reference proteome</keyword>
<dbReference type="Proteomes" id="UP000038010">
    <property type="component" value="Unassembled WGS sequence"/>
</dbReference>
<dbReference type="AlphaFoldDB" id="A0A0N0NR56"/>
<dbReference type="GeneID" id="28740691"/>